<dbReference type="OrthoDB" id="792194at2"/>
<evidence type="ECO:0000313" key="1">
    <source>
        <dbReference type="EMBL" id="SFI64583.1"/>
    </source>
</evidence>
<dbReference type="AlphaFoldDB" id="A0A1I3JWI7"/>
<accession>A0A1I3JWI7</accession>
<protein>
    <submittedName>
        <fullName evidence="1">Uncharacterized protein</fullName>
    </submittedName>
</protein>
<keyword evidence="2" id="KW-1185">Reference proteome</keyword>
<proteinExistence type="predicted"/>
<dbReference type="RefSeq" id="WP_090626675.1">
    <property type="nucleotide sequence ID" value="NZ_FOQO01000005.1"/>
</dbReference>
<dbReference type="SUPFAM" id="SSF49344">
    <property type="entry name" value="CBD9-like"/>
    <property type="match status" value="1"/>
</dbReference>
<dbReference type="STRING" id="1477437.SAMN05444682_10511"/>
<sequence>MKVSKTHIAEHMALKACKIGILIAVLANPVFGQRNKGNIQQSLDWATRIVVDGKLNEWEDSLTYEHAVQKFRYHIKNDDENLYIAMRVIDKDRQMQIFAQGLAFMVNKDGKKREGPTVYFPVADRLAFRSIMSADNDDRPDDMRKGALAAIRAIYVMRFDDVLDGQISLENTYGIHAQATLDTTDALCVEMAVPLDRLGISFDDASEELAFNVKINGVMIPGSGSSPAMMRRGYGYPYGYGYGYGYPYSYGQQGPTKPREEPGVWIKAPLAKE</sequence>
<reference evidence="1 2" key="1">
    <citation type="submission" date="2016-10" db="EMBL/GenBank/DDBJ databases">
        <authorList>
            <person name="de Groot N.N."/>
        </authorList>
    </citation>
    <scope>NUCLEOTIDE SEQUENCE [LARGE SCALE GENOMIC DNA]</scope>
    <source>
        <strain evidence="1 2">RK1</strain>
    </source>
</reference>
<name>A0A1I3JWI7_9SPHI</name>
<dbReference type="EMBL" id="FOQO01000005">
    <property type="protein sequence ID" value="SFI64583.1"/>
    <property type="molecule type" value="Genomic_DNA"/>
</dbReference>
<dbReference type="Gene3D" id="2.60.40.1190">
    <property type="match status" value="1"/>
</dbReference>
<dbReference type="Proteomes" id="UP000198670">
    <property type="component" value="Unassembled WGS sequence"/>
</dbReference>
<evidence type="ECO:0000313" key="2">
    <source>
        <dbReference type="Proteomes" id="UP000198670"/>
    </source>
</evidence>
<organism evidence="1 2">
    <name type="scientific">Parapedobacter indicus</name>
    <dbReference type="NCBI Taxonomy" id="1477437"/>
    <lineage>
        <taxon>Bacteria</taxon>
        <taxon>Pseudomonadati</taxon>
        <taxon>Bacteroidota</taxon>
        <taxon>Sphingobacteriia</taxon>
        <taxon>Sphingobacteriales</taxon>
        <taxon>Sphingobacteriaceae</taxon>
        <taxon>Parapedobacter</taxon>
    </lineage>
</organism>
<gene>
    <name evidence="1" type="ORF">SAMN05444682_10511</name>
</gene>